<keyword evidence="3" id="KW-1185">Reference proteome</keyword>
<feature type="compositionally biased region" description="Basic and acidic residues" evidence="1">
    <location>
        <begin position="20"/>
        <end position="32"/>
    </location>
</feature>
<feature type="region of interest" description="Disordered" evidence="1">
    <location>
        <begin position="1"/>
        <end position="32"/>
    </location>
</feature>
<gene>
    <name evidence="2" type="ORF">PXEA_LOCUS29757</name>
</gene>
<evidence type="ECO:0000256" key="1">
    <source>
        <dbReference type="SAM" id="MobiDB-lite"/>
    </source>
</evidence>
<evidence type="ECO:0000313" key="2">
    <source>
        <dbReference type="EMBL" id="VEL36317.1"/>
    </source>
</evidence>
<dbReference type="EMBL" id="CAAALY010251927">
    <property type="protein sequence ID" value="VEL36317.1"/>
    <property type="molecule type" value="Genomic_DNA"/>
</dbReference>
<evidence type="ECO:0000313" key="3">
    <source>
        <dbReference type="Proteomes" id="UP000784294"/>
    </source>
</evidence>
<organism evidence="2 3">
    <name type="scientific">Protopolystoma xenopodis</name>
    <dbReference type="NCBI Taxonomy" id="117903"/>
    <lineage>
        <taxon>Eukaryota</taxon>
        <taxon>Metazoa</taxon>
        <taxon>Spiralia</taxon>
        <taxon>Lophotrochozoa</taxon>
        <taxon>Platyhelminthes</taxon>
        <taxon>Monogenea</taxon>
        <taxon>Polyopisthocotylea</taxon>
        <taxon>Polystomatidea</taxon>
        <taxon>Polystomatidae</taxon>
        <taxon>Protopolystoma</taxon>
    </lineage>
</organism>
<protein>
    <submittedName>
        <fullName evidence="2">Uncharacterized protein</fullName>
    </submittedName>
</protein>
<dbReference type="Proteomes" id="UP000784294">
    <property type="component" value="Unassembled WGS sequence"/>
</dbReference>
<dbReference type="AlphaFoldDB" id="A0A448XH46"/>
<name>A0A448XH46_9PLAT</name>
<comment type="caution">
    <text evidence="2">The sequence shown here is derived from an EMBL/GenBank/DDBJ whole genome shotgun (WGS) entry which is preliminary data.</text>
</comment>
<proteinExistence type="predicted"/>
<accession>A0A448XH46</accession>
<reference evidence="2" key="1">
    <citation type="submission" date="2018-11" db="EMBL/GenBank/DDBJ databases">
        <authorList>
            <consortium name="Pathogen Informatics"/>
        </authorList>
    </citation>
    <scope>NUCLEOTIDE SEQUENCE</scope>
</reference>
<sequence length="151" mass="17290">MSKPRLVLNFEPGGTPTEQATEKRKNSDPARELWRSRSGDQVFEYSHALRLEGQSERCWSWLQTVWPSIFSLLPQIRCGVDVNGLHGVLGSSAIAPMAHRRGTRRRLPQFWLITENERPKRTNVVPIRIVKRPGWAKLGKISPPKSVTPEW</sequence>